<dbReference type="PANTHER" id="PTHR24092:SF180">
    <property type="entry name" value="PHOSPHOLIPID-TRANSPORTING ATPASE DNF1-RELATED"/>
    <property type="match status" value="1"/>
</dbReference>
<dbReference type="EC" id="7.6.2.1" evidence="17"/>
<keyword evidence="7 15" id="KW-0067">ATP-binding</keyword>
<name>A0A167DMY9_9ASCO</name>
<feature type="transmembrane region" description="Helical" evidence="17">
    <location>
        <begin position="1187"/>
        <end position="1207"/>
    </location>
</feature>
<dbReference type="RefSeq" id="XP_018735565.1">
    <property type="nucleotide sequence ID" value="XM_018878241.1"/>
</dbReference>
<dbReference type="SUPFAM" id="SSF81653">
    <property type="entry name" value="Calcium ATPase, transduction domain A"/>
    <property type="match status" value="1"/>
</dbReference>
<dbReference type="SUPFAM" id="SSF56784">
    <property type="entry name" value="HAD-like"/>
    <property type="match status" value="1"/>
</dbReference>
<dbReference type="PANTHER" id="PTHR24092">
    <property type="entry name" value="PROBABLE PHOSPHOLIPID-TRANSPORTING ATPASE"/>
    <property type="match status" value="1"/>
</dbReference>
<dbReference type="KEGG" id="slb:AWJ20_1367"/>
<feature type="transmembrane region" description="Helical" evidence="17">
    <location>
        <begin position="1344"/>
        <end position="1362"/>
    </location>
</feature>
<feature type="binding site" evidence="15">
    <location>
        <position position="1101"/>
    </location>
    <ligand>
        <name>ATP</name>
        <dbReference type="ChEBI" id="CHEBI:30616"/>
    </ligand>
</feature>
<dbReference type="NCBIfam" id="TIGR01494">
    <property type="entry name" value="ATPase_P-type"/>
    <property type="match status" value="1"/>
</dbReference>
<dbReference type="FunFam" id="3.40.50.1000:FF:000001">
    <property type="entry name" value="Phospholipid-transporting ATPase IC"/>
    <property type="match status" value="1"/>
</dbReference>
<dbReference type="GO" id="GO:0005524">
    <property type="term" value="F:ATP binding"/>
    <property type="evidence" value="ECO:0007669"/>
    <property type="project" value="UniProtKB-UniRule"/>
</dbReference>
<proteinExistence type="inferred from homology"/>
<dbReference type="Gene3D" id="3.40.50.1000">
    <property type="entry name" value="HAD superfamily/HAD-like"/>
    <property type="match status" value="1"/>
</dbReference>
<keyword evidence="9 17" id="KW-1278">Translocase</keyword>
<evidence type="ECO:0000256" key="10">
    <source>
        <dbReference type="ARBA" id="ARBA00022989"/>
    </source>
</evidence>
<keyword evidence="4 17" id="KW-0812">Transmembrane</keyword>
<comment type="subcellular location">
    <subcellularLocation>
        <location evidence="1">Endomembrane system</location>
        <topology evidence="1">Multi-pass membrane protein</topology>
    </subcellularLocation>
    <subcellularLocation>
        <location evidence="17">Membrane</location>
        <topology evidence="17">Multi-pass membrane protein</topology>
    </subcellularLocation>
</comment>
<evidence type="ECO:0000256" key="9">
    <source>
        <dbReference type="ARBA" id="ARBA00022967"/>
    </source>
</evidence>
<dbReference type="CDD" id="cd02073">
    <property type="entry name" value="P-type_ATPase_APLT_Dnf-like"/>
    <property type="match status" value="1"/>
</dbReference>
<evidence type="ECO:0000256" key="5">
    <source>
        <dbReference type="ARBA" id="ARBA00022723"/>
    </source>
</evidence>
<feature type="region of interest" description="Disordered" evidence="19">
    <location>
        <begin position="1"/>
        <end position="67"/>
    </location>
</feature>
<sequence>MSRTQTTDTSSTAGLDPYGTGTPARTYSESVYDDNGPSGYDATRSEQHADFSRRRLSSFHSERDHEFPQDEDFVNVSQQQGKQTVGFANGTTRQPSRVKRIASGIRHNPSILARKVSKRIPGMDRFLGLTEEEVSKLERTLYFNQPVPAEEINPETGFPITEYPRNKIRTTKYTPLNFVPKNLFYQFHNIANIYFLFIVILSAFSIFGVVNPGLSAVPIIAIVIITAIKDAIEDYRRAVLDSELNNTVSCSLSNFANPNVADDNISGWRRFKKASTRAFKRTWTGTKRLFASKKKQKEDPAKYGHRRDDSDLHTLHTIPTNATGQSVVSSVYGAGVPGSEIPSARDVRETTPGSMGFARDTNVIDESKDALGDAKFKRNYWKNIKCGDIIKVFNDEEVPADVVVLSTSDADGACYIETRNLDGETNLKSRQSLKATEKIRRARDLERSSFKIQCERPNPALYTFNGVLKYNSPQDHSREEAEPVSINNLLLRGSSLRNTKWAIGIVVYTGIETKIMLNSGATPAKRSRMIRELNINVVINFVFLFILALVAGIVEGVYFHKNNSSATFFEFGSIGGSAPVDGLVTFWAAVILLQNLIPISLYISIEIIKTIQAFFIYSDIEMYYEPIDYPCVPKSWSISDDVGQVEYIFSDKTGTLTQNVMEFRKCTINGKTYGNAFTEAMIGMMKRSGNDSEKYVEEQKEKITLAKEDMLRKLRSSYENPYLYDDDMPFVSPDIVDDIGGASGEEQQSSNNNFFLALALCHGAIPEFVGEGKEKIIFKAQSPDDAALVATAKDLGFTLVERTRTGVILDINGVRKEYEVLIELEFSSARKRMSVIVRDPESEKLLLITKGADSVIYSRLVPGAQQELKEATAQQLEEFANEGLRTLCLAQRELSVSDYERWRKRYDSAASALQDREEKIEEAADEIERNLTLIGGTAIEDRLQDGVPDAIALLGRAGIKLWVLTGDKVETAINIGYSCSLLENNMELLVLQAGSGTTQEVGDMISKHLQEKFNLTGSSEEIVAAKKDHSPPGPKYATVIDGDTLALVLLDPEICTKFVLLCKQCRSVLCCRVSPAQKAAVVRMVKTTLDVTTLSVGDGANDVAMIQEADVGVGIAGVEGRQAVMSSDYAIGQFRFLCRLVLVHGRWSYNRLAEMTANLFYKNVVFTLTLFWYDVHNSFDGSYLFDYTYITLFNLAFTSLPVIFMGFSDQDVSDKVVLAVPQLYRRGILRLQWTNKKFWIYMVDGVYQSAVCYFLSFSVFYNGGFVTMSGRQINYREAYGVFTATAAIAACNLYVMMNQYRWDWLFSLIVFISIGLVFFWTGIYTQFLSSAGFYKAAGQVYGSLPFWANTLLVLVICLLPRFTCKAYQKLWMPYDVDIIREQVKQHKFDYLYDNSAPTYDGSASTNVSDTSSEKKTTAVEDERHPVASERMRMSLDIPEMTTARSLMSTTQIGN</sequence>
<dbReference type="InterPro" id="IPR023298">
    <property type="entry name" value="ATPase_P-typ_TM_dom_sf"/>
</dbReference>
<feature type="transmembrane region" description="Helical" evidence="17">
    <location>
        <begin position="1278"/>
        <end position="1297"/>
    </location>
</feature>
<feature type="transmembrane region" description="Helical" evidence="17">
    <location>
        <begin position="533"/>
        <end position="554"/>
    </location>
</feature>
<comment type="similarity">
    <text evidence="2 17">Belongs to the cation transport ATPase (P-type) (TC 3.A.3) family. Type IV subfamily.</text>
</comment>
<evidence type="ECO:0000259" key="21">
    <source>
        <dbReference type="Pfam" id="PF16212"/>
    </source>
</evidence>
<feature type="transmembrane region" description="Helical" evidence="17">
    <location>
        <begin position="584"/>
        <end position="605"/>
    </location>
</feature>
<feature type="binding site" evidence="15">
    <location>
        <position position="885"/>
    </location>
    <ligand>
        <name>ATP</name>
        <dbReference type="ChEBI" id="CHEBI:30616"/>
    </ligand>
</feature>
<keyword evidence="10 17" id="KW-1133">Transmembrane helix</keyword>
<dbReference type="EMBL" id="CP014501">
    <property type="protein sequence ID" value="ANB13088.1"/>
    <property type="molecule type" value="Genomic_DNA"/>
</dbReference>
<keyword evidence="11 17" id="KW-0472">Membrane</keyword>
<dbReference type="GO" id="GO:0012505">
    <property type="term" value="C:endomembrane system"/>
    <property type="evidence" value="ECO:0007669"/>
    <property type="project" value="UniProtKB-SubCell"/>
</dbReference>
<dbReference type="GO" id="GO:0005886">
    <property type="term" value="C:plasma membrane"/>
    <property type="evidence" value="ECO:0007669"/>
    <property type="project" value="TreeGrafter"/>
</dbReference>
<feature type="binding site" evidence="16">
    <location>
        <position position="1102"/>
    </location>
    <ligand>
        <name>Mg(2+)</name>
        <dbReference type="ChEBI" id="CHEBI:18420"/>
    </ligand>
</feature>
<evidence type="ECO:0000256" key="6">
    <source>
        <dbReference type="ARBA" id="ARBA00022741"/>
    </source>
</evidence>
<feature type="binding site" evidence="15">
    <location>
        <position position="1102"/>
    </location>
    <ligand>
        <name>ATP</name>
        <dbReference type="ChEBI" id="CHEBI:30616"/>
    </ligand>
</feature>
<feature type="compositionally biased region" description="Basic and acidic residues" evidence="19">
    <location>
        <begin position="1411"/>
        <end position="1423"/>
    </location>
</feature>
<evidence type="ECO:0000256" key="7">
    <source>
        <dbReference type="ARBA" id="ARBA00022840"/>
    </source>
</evidence>
<feature type="transmembrane region" description="Helical" evidence="17">
    <location>
        <begin position="1159"/>
        <end position="1175"/>
    </location>
</feature>
<accession>A0A167DMY9</accession>
<keyword evidence="18" id="KW-0175">Coiled coil</keyword>
<evidence type="ECO:0000256" key="2">
    <source>
        <dbReference type="ARBA" id="ARBA00008109"/>
    </source>
</evidence>
<dbReference type="InterPro" id="IPR044492">
    <property type="entry name" value="P_typ_ATPase_HD_dom"/>
</dbReference>
<feature type="binding site" evidence="15">
    <location>
        <position position="967"/>
    </location>
    <ligand>
        <name>ATP</name>
        <dbReference type="ChEBI" id="CHEBI:30616"/>
    </ligand>
</feature>
<feature type="binding site" evidence="15">
    <location>
        <position position="652"/>
    </location>
    <ligand>
        <name>ATP</name>
        <dbReference type="ChEBI" id="CHEBI:30616"/>
    </ligand>
</feature>
<keyword evidence="5 16" id="KW-0479">Metal-binding</keyword>
<dbReference type="Proteomes" id="UP000189580">
    <property type="component" value="Chromosome a"/>
</dbReference>
<evidence type="ECO:0000256" key="17">
    <source>
        <dbReference type="RuleBase" id="RU362033"/>
    </source>
</evidence>
<keyword evidence="23" id="KW-1185">Reference proteome</keyword>
<evidence type="ECO:0000256" key="19">
    <source>
        <dbReference type="SAM" id="MobiDB-lite"/>
    </source>
</evidence>
<feature type="binding site" evidence="16">
    <location>
        <position position="1098"/>
    </location>
    <ligand>
        <name>Mg(2+)</name>
        <dbReference type="ChEBI" id="CHEBI:18420"/>
    </ligand>
</feature>
<dbReference type="Gene3D" id="3.40.1110.10">
    <property type="entry name" value="Calcium-transporting ATPase, cytoplasmic domain N"/>
    <property type="match status" value="1"/>
</dbReference>
<dbReference type="GO" id="GO:0000287">
    <property type="term" value="F:magnesium ion binding"/>
    <property type="evidence" value="ECO:0007669"/>
    <property type="project" value="UniProtKB-UniRule"/>
</dbReference>
<feature type="coiled-coil region" evidence="18">
    <location>
        <begin position="906"/>
        <end position="933"/>
    </location>
</feature>
<dbReference type="GO" id="GO:0016887">
    <property type="term" value="F:ATP hydrolysis activity"/>
    <property type="evidence" value="ECO:0007669"/>
    <property type="project" value="InterPro"/>
</dbReference>
<dbReference type="NCBIfam" id="TIGR01652">
    <property type="entry name" value="ATPase-Plipid"/>
    <property type="match status" value="1"/>
</dbReference>
<evidence type="ECO:0000256" key="3">
    <source>
        <dbReference type="ARBA" id="ARBA00022448"/>
    </source>
</evidence>
<evidence type="ECO:0000256" key="4">
    <source>
        <dbReference type="ARBA" id="ARBA00022692"/>
    </source>
</evidence>
<feature type="transmembrane region" description="Helical" evidence="17">
    <location>
        <begin position="1304"/>
        <end position="1324"/>
    </location>
</feature>
<evidence type="ECO:0000256" key="8">
    <source>
        <dbReference type="ARBA" id="ARBA00022842"/>
    </source>
</evidence>
<dbReference type="InterPro" id="IPR006539">
    <property type="entry name" value="P-type_ATPase_IV"/>
</dbReference>
<protein>
    <recommendedName>
        <fullName evidence="17">Phospholipid-transporting ATPase</fullName>
        <ecNumber evidence="17">7.6.2.1</ecNumber>
    </recommendedName>
</protein>
<dbReference type="SFLD" id="SFLDF00027">
    <property type="entry name" value="p-type_atpase"/>
    <property type="match status" value="1"/>
</dbReference>
<feature type="binding site" evidence="15">
    <location>
        <position position="850"/>
    </location>
    <ligand>
        <name>ATP</name>
        <dbReference type="ChEBI" id="CHEBI:30616"/>
    </ligand>
</feature>
<keyword evidence="3" id="KW-0813">Transport</keyword>
<evidence type="ECO:0000256" key="18">
    <source>
        <dbReference type="SAM" id="Coils"/>
    </source>
</evidence>
<evidence type="ECO:0000256" key="16">
    <source>
        <dbReference type="PIRSR" id="PIRSR606539-3"/>
    </source>
</evidence>
<evidence type="ECO:0000259" key="20">
    <source>
        <dbReference type="Pfam" id="PF16209"/>
    </source>
</evidence>
<dbReference type="InterPro" id="IPR018303">
    <property type="entry name" value="ATPase_P-typ_P_site"/>
</dbReference>
<dbReference type="OrthoDB" id="377733at2759"/>
<dbReference type="SFLD" id="SFLDS00003">
    <property type="entry name" value="Haloacid_Dehalogenase"/>
    <property type="match status" value="1"/>
</dbReference>
<evidence type="ECO:0000256" key="14">
    <source>
        <dbReference type="PIRSR" id="PIRSR606539-1"/>
    </source>
</evidence>
<reference evidence="22 23" key="1">
    <citation type="submission" date="2016-02" db="EMBL/GenBank/DDBJ databases">
        <title>Complete genome sequence and transcriptome regulation of the pentose utilising yeast Sugiyamaella lignohabitans.</title>
        <authorList>
            <person name="Bellasio M."/>
            <person name="Peymann A."/>
            <person name="Valli M."/>
            <person name="Sipitzky M."/>
            <person name="Graf A."/>
            <person name="Sauer M."/>
            <person name="Marx H."/>
            <person name="Mattanovich D."/>
        </authorList>
    </citation>
    <scope>NUCLEOTIDE SEQUENCE [LARGE SCALE GENOMIC DNA]</scope>
    <source>
        <strain evidence="22 23">CBS 10342</strain>
    </source>
</reference>
<comment type="catalytic activity">
    <reaction evidence="12 17">
        <text>ATP + H2O + phospholipidSide 1 = ADP + phosphate + phospholipidSide 2.</text>
        <dbReference type="EC" id="7.6.2.1"/>
    </reaction>
</comment>
<dbReference type="GeneID" id="30033161"/>
<dbReference type="InterPro" id="IPR036412">
    <property type="entry name" value="HAD-like_sf"/>
</dbReference>
<dbReference type="GO" id="GO:0140346">
    <property type="term" value="F:phosphatidylserine flippase activity"/>
    <property type="evidence" value="ECO:0007669"/>
    <property type="project" value="UniProtKB-ARBA"/>
</dbReference>
<feature type="domain" description="P-type ATPase C-terminal" evidence="21">
    <location>
        <begin position="1124"/>
        <end position="1373"/>
    </location>
</feature>
<gene>
    <name evidence="22" type="primary">DNF1</name>
    <name evidence="22" type="ORF">AWJ20_1367</name>
</gene>
<dbReference type="FunFam" id="3.40.50.1000:FF:000130">
    <property type="entry name" value="Phospholipid-transporting ATPase"/>
    <property type="match status" value="1"/>
</dbReference>
<feature type="domain" description="P-type ATPase N-terminal" evidence="20">
    <location>
        <begin position="161"/>
        <end position="213"/>
    </location>
</feature>
<feature type="transmembrane region" description="Helical" evidence="17">
    <location>
        <begin position="216"/>
        <end position="232"/>
    </location>
</feature>
<dbReference type="InterPro" id="IPR008250">
    <property type="entry name" value="ATPase_P-typ_transduc_dom_A_sf"/>
</dbReference>
<feature type="binding site" evidence="15">
    <location>
        <position position="653"/>
    </location>
    <ligand>
        <name>ATP</name>
        <dbReference type="ChEBI" id="CHEBI:30616"/>
    </ligand>
</feature>
<feature type="transmembrane region" description="Helical" evidence="17">
    <location>
        <begin position="1238"/>
        <end position="1258"/>
    </location>
</feature>
<comment type="cofactor">
    <cofactor evidence="16">
        <name>Mg(2+)</name>
        <dbReference type="ChEBI" id="CHEBI:18420"/>
    </cofactor>
</comment>
<feature type="region of interest" description="Disordered" evidence="19">
    <location>
        <begin position="1400"/>
        <end position="1423"/>
    </location>
</feature>
<evidence type="ECO:0000256" key="13">
    <source>
        <dbReference type="ARBA" id="ARBA00049128"/>
    </source>
</evidence>
<dbReference type="FunFam" id="3.40.1110.10:FF:000035">
    <property type="entry name" value="Phospholipid-transporting ATPase"/>
    <property type="match status" value="1"/>
</dbReference>
<feature type="binding site" evidence="16">
    <location>
        <position position="653"/>
    </location>
    <ligand>
        <name>Mg(2+)</name>
        <dbReference type="ChEBI" id="CHEBI:18420"/>
    </ligand>
</feature>
<dbReference type="Pfam" id="PF13246">
    <property type="entry name" value="Cation_ATPase"/>
    <property type="match status" value="1"/>
</dbReference>
<feature type="compositionally biased region" description="Polar residues" evidence="19">
    <location>
        <begin position="1"/>
        <end position="13"/>
    </location>
</feature>
<keyword evidence="6 15" id="KW-0547">Nucleotide-binding</keyword>
<keyword evidence="8 16" id="KW-0460">Magnesium</keyword>
<dbReference type="SUPFAM" id="SSF81660">
    <property type="entry name" value="Metal cation-transporting ATPase, ATP-binding domain N"/>
    <property type="match status" value="1"/>
</dbReference>
<feature type="region of interest" description="Disordered" evidence="19">
    <location>
        <begin position="294"/>
        <end position="313"/>
    </location>
</feature>
<feature type="region of interest" description="Disordered" evidence="19">
    <location>
        <begin position="339"/>
        <end position="359"/>
    </location>
</feature>
<evidence type="ECO:0000256" key="15">
    <source>
        <dbReference type="PIRSR" id="PIRSR606539-2"/>
    </source>
</evidence>
<feature type="binding site" evidence="15">
    <location>
        <position position="826"/>
    </location>
    <ligand>
        <name>ATP</name>
        <dbReference type="ChEBI" id="CHEBI:30616"/>
    </ligand>
</feature>
<dbReference type="Gene3D" id="2.70.150.10">
    <property type="entry name" value="Calcium-transporting ATPase, cytoplasmic transduction domain A"/>
    <property type="match status" value="1"/>
</dbReference>
<dbReference type="InterPro" id="IPR023214">
    <property type="entry name" value="HAD_sf"/>
</dbReference>
<evidence type="ECO:0000256" key="12">
    <source>
        <dbReference type="ARBA" id="ARBA00034036"/>
    </source>
</evidence>
<dbReference type="Pfam" id="PF16212">
    <property type="entry name" value="PhoLip_ATPase_C"/>
    <property type="match status" value="1"/>
</dbReference>
<feature type="compositionally biased region" description="Basic and acidic residues" evidence="19">
    <location>
        <begin position="43"/>
        <end position="53"/>
    </location>
</feature>
<dbReference type="PRINTS" id="PR00119">
    <property type="entry name" value="CATATPASE"/>
</dbReference>
<feature type="binding site" evidence="15">
    <location>
        <position position="966"/>
    </location>
    <ligand>
        <name>ATP</name>
        <dbReference type="ChEBI" id="CHEBI:30616"/>
    </ligand>
</feature>
<dbReference type="InterPro" id="IPR001757">
    <property type="entry name" value="P_typ_ATPase"/>
</dbReference>
<dbReference type="SUPFAM" id="SSF81665">
    <property type="entry name" value="Calcium ATPase, transmembrane domain M"/>
    <property type="match status" value="1"/>
</dbReference>
<dbReference type="InterPro" id="IPR032631">
    <property type="entry name" value="P-type_ATPase_N"/>
</dbReference>
<feature type="binding site" evidence="15">
    <location>
        <position position="965"/>
    </location>
    <ligand>
        <name>ATP</name>
        <dbReference type="ChEBI" id="CHEBI:30616"/>
    </ligand>
</feature>
<dbReference type="SFLD" id="SFLDG00002">
    <property type="entry name" value="C1.7:_P-type_atpase_like"/>
    <property type="match status" value="1"/>
</dbReference>
<comment type="catalytic activity">
    <reaction evidence="13">
        <text>a 1,2-diacyl-sn-glycero-3-phosphoethanolamine(out) + ATP + H2O = a 1,2-diacyl-sn-glycero-3-phosphoethanolamine(in) + ADP + phosphate + H(+)</text>
        <dbReference type="Rhea" id="RHEA:66132"/>
        <dbReference type="ChEBI" id="CHEBI:15377"/>
        <dbReference type="ChEBI" id="CHEBI:15378"/>
        <dbReference type="ChEBI" id="CHEBI:30616"/>
        <dbReference type="ChEBI" id="CHEBI:43474"/>
        <dbReference type="ChEBI" id="CHEBI:64612"/>
        <dbReference type="ChEBI" id="CHEBI:456216"/>
    </reaction>
    <physiologicalReaction direction="left-to-right" evidence="13">
        <dbReference type="Rhea" id="RHEA:66133"/>
    </physiologicalReaction>
</comment>
<dbReference type="InterPro" id="IPR032630">
    <property type="entry name" value="P_typ_ATPase_c"/>
</dbReference>
<dbReference type="InterPro" id="IPR023299">
    <property type="entry name" value="ATPase_P-typ_cyto_dom_N"/>
</dbReference>
<feature type="binding site" evidence="16">
    <location>
        <position position="651"/>
    </location>
    <ligand>
        <name>Mg(2+)</name>
        <dbReference type="ChEBI" id="CHEBI:18420"/>
    </ligand>
</feature>
<evidence type="ECO:0000256" key="1">
    <source>
        <dbReference type="ARBA" id="ARBA00004127"/>
    </source>
</evidence>
<feature type="binding site" evidence="15">
    <location>
        <position position="1072"/>
    </location>
    <ligand>
        <name>ATP</name>
        <dbReference type="ChEBI" id="CHEBI:30616"/>
    </ligand>
</feature>
<feature type="compositionally biased region" description="Polar residues" evidence="19">
    <location>
        <begin position="1400"/>
        <end position="1410"/>
    </location>
</feature>
<dbReference type="PROSITE" id="PS00154">
    <property type="entry name" value="ATPASE_E1_E2"/>
    <property type="match status" value="1"/>
</dbReference>
<evidence type="ECO:0000313" key="23">
    <source>
        <dbReference type="Proteomes" id="UP000189580"/>
    </source>
</evidence>
<feature type="active site" description="4-aspartylphosphate intermediate" evidence="14">
    <location>
        <position position="651"/>
    </location>
</feature>
<evidence type="ECO:0000256" key="11">
    <source>
        <dbReference type="ARBA" id="ARBA00023136"/>
    </source>
</evidence>
<dbReference type="Pfam" id="PF16209">
    <property type="entry name" value="PhoLip_ATPase_N"/>
    <property type="match status" value="1"/>
</dbReference>
<evidence type="ECO:0000313" key="22">
    <source>
        <dbReference type="EMBL" id="ANB13088.1"/>
    </source>
</evidence>
<feature type="binding site" evidence="15">
    <location>
        <position position="651"/>
    </location>
    <ligand>
        <name>ATP</name>
        <dbReference type="ChEBI" id="CHEBI:30616"/>
    </ligand>
</feature>
<feature type="binding site" evidence="15">
    <location>
        <position position="1078"/>
    </location>
    <ligand>
        <name>ATP</name>
        <dbReference type="ChEBI" id="CHEBI:30616"/>
    </ligand>
</feature>
<feature type="compositionally biased region" description="Basic and acidic residues" evidence="19">
    <location>
        <begin position="296"/>
        <end position="313"/>
    </location>
</feature>
<organism evidence="22 23">
    <name type="scientific">Sugiyamaella lignohabitans</name>
    <dbReference type="NCBI Taxonomy" id="796027"/>
    <lineage>
        <taxon>Eukaryota</taxon>
        <taxon>Fungi</taxon>
        <taxon>Dikarya</taxon>
        <taxon>Ascomycota</taxon>
        <taxon>Saccharomycotina</taxon>
        <taxon>Dipodascomycetes</taxon>
        <taxon>Dipodascales</taxon>
        <taxon>Trichomonascaceae</taxon>
        <taxon>Sugiyamaella</taxon>
    </lineage>
</organism>